<keyword evidence="4" id="KW-0472">Membrane</keyword>
<evidence type="ECO:0000256" key="4">
    <source>
        <dbReference type="SAM" id="Phobius"/>
    </source>
</evidence>
<dbReference type="InterPro" id="IPR002543">
    <property type="entry name" value="FtsK_dom"/>
</dbReference>
<evidence type="ECO:0000313" key="6">
    <source>
        <dbReference type="EMBL" id="MBW0136998.1"/>
    </source>
</evidence>
<reference evidence="6 7" key="1">
    <citation type="submission" date="2020-11" db="EMBL/GenBank/DDBJ databases">
        <title>Pseudonocardia abyssalis sp. nov. and Pseudonocardia oceani sp. nov., description and phylogenomic analysis of two novel actinomycetes isolated from the deep Southern Ocean.</title>
        <authorList>
            <person name="Parra J."/>
        </authorList>
    </citation>
    <scope>NUCLEOTIDE SEQUENCE [LARGE SCALE GENOMIC DNA]</scope>
    <source>
        <strain evidence="6 7">KRD-168</strain>
    </source>
</reference>
<keyword evidence="6" id="KW-0132">Cell division</keyword>
<comment type="caution">
    <text evidence="6">The sequence shown here is derived from an EMBL/GenBank/DDBJ whole genome shotgun (WGS) entry which is preliminary data.</text>
</comment>
<evidence type="ECO:0000313" key="7">
    <source>
        <dbReference type="Proteomes" id="UP000694287"/>
    </source>
</evidence>
<feature type="transmembrane region" description="Helical" evidence="4">
    <location>
        <begin position="69"/>
        <end position="100"/>
    </location>
</feature>
<dbReference type="InterPro" id="IPR050206">
    <property type="entry name" value="FtsK/SpoIIIE/SftA"/>
</dbReference>
<dbReference type="RefSeq" id="WP_218600925.1">
    <property type="nucleotide sequence ID" value="NZ_JADQDJ010000006.1"/>
</dbReference>
<feature type="transmembrane region" description="Helical" evidence="4">
    <location>
        <begin position="29"/>
        <end position="48"/>
    </location>
</feature>
<dbReference type="PANTHER" id="PTHR22683">
    <property type="entry name" value="SPORULATION PROTEIN RELATED"/>
    <property type="match status" value="1"/>
</dbReference>
<evidence type="ECO:0000256" key="3">
    <source>
        <dbReference type="PROSITE-ProRule" id="PRU00289"/>
    </source>
</evidence>
<dbReference type="PROSITE" id="PS50901">
    <property type="entry name" value="FTSK"/>
    <property type="match status" value="1"/>
</dbReference>
<name>A0ABS6UXJ0_9PSEU</name>
<keyword evidence="4" id="KW-0812">Transmembrane</keyword>
<protein>
    <submittedName>
        <fullName evidence="6">Cell division protein FtsK</fullName>
    </submittedName>
</protein>
<feature type="domain" description="FtsK" evidence="5">
    <location>
        <begin position="261"/>
        <end position="444"/>
    </location>
</feature>
<dbReference type="Pfam" id="PF01580">
    <property type="entry name" value="FtsK_SpoIIIE"/>
    <property type="match status" value="1"/>
</dbReference>
<feature type="binding site" evidence="3">
    <location>
        <begin position="281"/>
        <end position="288"/>
    </location>
    <ligand>
        <name>ATP</name>
        <dbReference type="ChEBI" id="CHEBI:30616"/>
    </ligand>
</feature>
<evidence type="ECO:0000256" key="1">
    <source>
        <dbReference type="ARBA" id="ARBA00022741"/>
    </source>
</evidence>
<evidence type="ECO:0000256" key="2">
    <source>
        <dbReference type="ARBA" id="ARBA00022840"/>
    </source>
</evidence>
<keyword evidence="4" id="KW-1133">Transmembrane helix</keyword>
<keyword evidence="6" id="KW-0131">Cell cycle</keyword>
<proteinExistence type="predicted"/>
<keyword evidence="1 3" id="KW-0547">Nucleotide-binding</keyword>
<sequence>MTTAQLVLLALVAGGGLWALHKLGRWLTQLLEALAAVAVVFVTVWLLVKGVWKLGRWLVRHWRTSVGTALVVAWCYFLGWPSLLITATVIAAGLLGWRWWDHDSFEPWVGRHLRAWWLRWAIYARKMPRWLRACGLTVVERDPGVHVQVNPFRRSMVRPTTTGRADEVPRVVGVRSGGSWDEVRVRLVPGQTPEDFDAAARSLAVARGVTRCQVRELGPNLVSIDYQRHDRLAQIVESQPLGALYGVAGEHIDFRRIWSGRTEYGADWFQAIEGSHTLMAGSTGAGKNSFTWGPIVSMAPAIRDGLVRVSAIDPKGMELAYGRRVFHRYASTSKDALALLDDLIDGMTARKERFSTHKRVVPISREFPLELIEFDEIGALVRYVGDRKTREAIVERVAVLTTQGRALGYSVRGYVQEPTKDTVPVRELFPRRICLRVASKSHVSMVLGEHAYDRGAWANRIGEHEPGVGYLFGEGIREPLRVRSAWVPDHVIKDLERFVTTPSGLAIPAQAGPFLQSVPALHSIGGPA</sequence>
<keyword evidence="2 3" id="KW-0067">ATP-binding</keyword>
<accession>A0ABS6UXJ0</accession>
<evidence type="ECO:0000259" key="5">
    <source>
        <dbReference type="PROSITE" id="PS50901"/>
    </source>
</evidence>
<dbReference type="PANTHER" id="PTHR22683:SF41">
    <property type="entry name" value="DNA TRANSLOCASE FTSK"/>
    <property type="match status" value="1"/>
</dbReference>
<dbReference type="GO" id="GO:0051301">
    <property type="term" value="P:cell division"/>
    <property type="evidence" value="ECO:0007669"/>
    <property type="project" value="UniProtKB-KW"/>
</dbReference>
<gene>
    <name evidence="6" type="ORF">I4I81_22425</name>
</gene>
<dbReference type="EMBL" id="JADQDK010000001">
    <property type="protein sequence ID" value="MBW0136998.1"/>
    <property type="molecule type" value="Genomic_DNA"/>
</dbReference>
<keyword evidence="7" id="KW-1185">Reference proteome</keyword>
<dbReference type="Proteomes" id="UP000694287">
    <property type="component" value="Unassembled WGS sequence"/>
</dbReference>
<organism evidence="6 7">
    <name type="scientific">Pseudonocardia abyssalis</name>
    <dbReference type="NCBI Taxonomy" id="2792008"/>
    <lineage>
        <taxon>Bacteria</taxon>
        <taxon>Bacillati</taxon>
        <taxon>Actinomycetota</taxon>
        <taxon>Actinomycetes</taxon>
        <taxon>Pseudonocardiales</taxon>
        <taxon>Pseudonocardiaceae</taxon>
        <taxon>Pseudonocardia</taxon>
    </lineage>
</organism>